<feature type="compositionally biased region" description="Low complexity" evidence="2">
    <location>
        <begin position="177"/>
        <end position="189"/>
    </location>
</feature>
<feature type="region of interest" description="Disordered" evidence="2">
    <location>
        <begin position="168"/>
        <end position="190"/>
    </location>
</feature>
<dbReference type="PANTHER" id="PTHR33481">
    <property type="entry name" value="REVERSE TRANSCRIPTASE"/>
    <property type="match status" value="1"/>
</dbReference>
<protein>
    <submittedName>
        <fullName evidence="3">Zinc knuckle</fullName>
    </submittedName>
</protein>
<feature type="coiled-coil region" evidence="1">
    <location>
        <begin position="118"/>
        <end position="145"/>
    </location>
</feature>
<sequence length="1009" mass="111488">MAPSDSDYEPSTPPPPPDKRTRRRTAKALDALQQLPATRAAATVPQRPQNSEAERTQQRLTHDGLPHFPTGRVSLSSEREREPEGRDTGLGQLAVLIASLKETIAQQSSIIANQNKIIEDIRRDRATFQSEQQHLKDQIAELQETIGSLCTRLDTVSIEPPSTQSWASVAASGPQAGTGTTVPRTTSTGMADKDNMRQLVIDVSRVGDGTAEKVATTETAKQVIQQGMDGVERLVGTTVKGFRVWRANEGTSVIKFSVDKDKEAAIRQTTAEWLELALPGARLVGPKWYPVKTDWIEVALAMDAESGKVSRSEMERFGTENGVEVCTMRWLGRRRPSGQHASAVIKVATKEEAEKLLRSDGVTFGGGGIMMSPFEEPRTPVACFKCRRATCDARRSTCAAPTAKARIEHRTGNAQNTGERWIGSSRASAMNRKLRILQANMKRGREAQHALHNDGALADFHFILGQEPGCFLAEGEVVLHGTNPRWTTFVPHGRREGQYPVRTCIWALRDVKATQLQVDSADITAVTSFIHLTRYKAAGRDSTTPLRFKGQDIVPTDKVKLLGVTLDKEVRFKTHLADKAGKATKAALALRRMKGLQPKAVKQLAQSAVLPVADYASPVWYPIATHDMKQLLLQSQRIAPQAVIRGYRTVALSVAEVEAGLLPMEQRLRKQTIAFWVSIHKLGQSHPHWMLKRQRLCTKHRSPLMRVAEMCADVPIDTVSEVKPYACPPWVARPEVVICEDEEQARAAVEEYQPGRVDLYVDASVRNGRAGIGVYARPSQVCISKTVASSEQADAHLTELLAISEAANWPWGPSCVALDGDALKRAEVIEGPPPPKWAETGRFTRKIDAAFHTGKSAEMYQQLNSTEAVSTEAAILTQLRTGKTFLNEYLHKITAADTAACDCGSIESTAHFLFACRRWRQQRAKLRQQHRKRFGDLSYALGGYSNRQEGGEGIDGPMARWEADMEAVRATIEFAKSTGRLQPHERHVETRDEAEAEERRQLRIPSAAS</sequence>
<reference evidence="3" key="1">
    <citation type="journal article" date="2020" name="Mol. Plant Microbe Interact.">
        <title>Genome Sequence of the Biocontrol Agent Coniothyrium minitans strain Conio (IMI 134523).</title>
        <authorList>
            <person name="Patel D."/>
            <person name="Shittu T.A."/>
            <person name="Baroncelli R."/>
            <person name="Muthumeenakshi S."/>
            <person name="Osborne T.H."/>
            <person name="Janganan T.K."/>
            <person name="Sreenivasaprasad S."/>
        </authorList>
    </citation>
    <scope>NUCLEOTIDE SEQUENCE</scope>
    <source>
        <strain evidence="3">Conio</strain>
    </source>
</reference>
<dbReference type="OrthoDB" id="3797376at2759"/>
<dbReference type="PANTHER" id="PTHR33481:SF1">
    <property type="entry name" value="ENDONUCLEASE_EXONUCLEASE_PHOSPHATASE DOMAIN-CONTAINING PROTEIN-RELATED"/>
    <property type="match status" value="1"/>
</dbReference>
<organism evidence="3 4">
    <name type="scientific">Paraphaeosphaeria minitans</name>
    <dbReference type="NCBI Taxonomy" id="565426"/>
    <lineage>
        <taxon>Eukaryota</taxon>
        <taxon>Fungi</taxon>
        <taxon>Dikarya</taxon>
        <taxon>Ascomycota</taxon>
        <taxon>Pezizomycotina</taxon>
        <taxon>Dothideomycetes</taxon>
        <taxon>Pleosporomycetidae</taxon>
        <taxon>Pleosporales</taxon>
        <taxon>Massarineae</taxon>
        <taxon>Didymosphaeriaceae</taxon>
        <taxon>Paraphaeosphaeria</taxon>
    </lineage>
</organism>
<dbReference type="Proteomes" id="UP000756921">
    <property type="component" value="Unassembled WGS sequence"/>
</dbReference>
<evidence type="ECO:0000256" key="2">
    <source>
        <dbReference type="SAM" id="MobiDB-lite"/>
    </source>
</evidence>
<proteinExistence type="predicted"/>
<accession>A0A9P6KKN9</accession>
<name>A0A9P6KKN9_9PLEO</name>
<keyword evidence="1" id="KW-0175">Coiled coil</keyword>
<evidence type="ECO:0000256" key="1">
    <source>
        <dbReference type="SAM" id="Coils"/>
    </source>
</evidence>
<evidence type="ECO:0000313" key="3">
    <source>
        <dbReference type="EMBL" id="KAF9729806.1"/>
    </source>
</evidence>
<dbReference type="SUPFAM" id="SSF56219">
    <property type="entry name" value="DNase I-like"/>
    <property type="match status" value="1"/>
</dbReference>
<keyword evidence="4" id="KW-1185">Reference proteome</keyword>
<gene>
    <name evidence="3" type="ORF">PMIN01_11739</name>
</gene>
<feature type="region of interest" description="Disordered" evidence="2">
    <location>
        <begin position="1"/>
        <end position="87"/>
    </location>
</feature>
<feature type="compositionally biased region" description="Basic and acidic residues" evidence="2">
    <location>
        <begin position="52"/>
        <end position="65"/>
    </location>
</feature>
<evidence type="ECO:0000313" key="4">
    <source>
        <dbReference type="Proteomes" id="UP000756921"/>
    </source>
</evidence>
<feature type="compositionally biased region" description="Basic and acidic residues" evidence="2">
    <location>
        <begin position="982"/>
        <end position="1001"/>
    </location>
</feature>
<comment type="caution">
    <text evidence="3">The sequence shown here is derived from an EMBL/GenBank/DDBJ whole genome shotgun (WGS) entry which is preliminary data.</text>
</comment>
<dbReference type="InterPro" id="IPR036691">
    <property type="entry name" value="Endo/exonu/phosph_ase_sf"/>
</dbReference>
<dbReference type="EMBL" id="WJXW01000015">
    <property type="protein sequence ID" value="KAF9729806.1"/>
    <property type="molecule type" value="Genomic_DNA"/>
</dbReference>
<dbReference type="AlphaFoldDB" id="A0A9P6KKN9"/>
<feature type="compositionally biased region" description="Basic and acidic residues" evidence="2">
    <location>
        <begin position="77"/>
        <end position="87"/>
    </location>
</feature>
<feature type="region of interest" description="Disordered" evidence="2">
    <location>
        <begin position="978"/>
        <end position="1009"/>
    </location>
</feature>